<sequence>MQRKAYTLGIAALLTAVLAGCSGGPSEGEQADDSKPGAADATVAEAEPGRYRTLPEPCGTVGDEQLDKLLPGLQGIRDERKREAAYEGTASLTYDLDRQVGCRWQAESRSATSSLSVDFERVVSYEPEVGDDDKAAELFTSLREEAGVPAPGAGSSADVDSSASPSSSSSSDASSSPDASKKPADEGGDEETGAGTAGSGASAGASDGAGDAGSPDSAAAAGSAPRSLDELGEEAFLDDTLGTTGTSASQRTVTVVFRTSNVLVTVEYTSRPTRAGESADSEEMQDRAQELAAELAEELAG</sequence>
<gene>
    <name evidence="3" type="ORF">AB0E65_19865</name>
</gene>
<dbReference type="EMBL" id="JBEZUR010000033">
    <property type="protein sequence ID" value="MEU3556443.1"/>
    <property type="molecule type" value="Genomic_DNA"/>
</dbReference>
<proteinExistence type="predicted"/>
<dbReference type="Proteomes" id="UP001550850">
    <property type="component" value="Unassembled WGS sequence"/>
</dbReference>
<evidence type="ECO:0000256" key="1">
    <source>
        <dbReference type="SAM" id="MobiDB-lite"/>
    </source>
</evidence>
<feature type="region of interest" description="Disordered" evidence="1">
    <location>
        <begin position="269"/>
        <end position="301"/>
    </location>
</feature>
<comment type="caution">
    <text evidence="3">The sequence shown here is derived from an EMBL/GenBank/DDBJ whole genome shotgun (WGS) entry which is preliminary data.</text>
</comment>
<evidence type="ECO:0000313" key="4">
    <source>
        <dbReference type="Proteomes" id="UP001550850"/>
    </source>
</evidence>
<organism evidence="3 4">
    <name type="scientific">Streptomyces fragilis</name>
    <dbReference type="NCBI Taxonomy" id="67301"/>
    <lineage>
        <taxon>Bacteria</taxon>
        <taxon>Bacillati</taxon>
        <taxon>Actinomycetota</taxon>
        <taxon>Actinomycetes</taxon>
        <taxon>Kitasatosporales</taxon>
        <taxon>Streptomycetaceae</taxon>
        <taxon>Streptomyces</taxon>
    </lineage>
</organism>
<feature type="compositionally biased region" description="Polar residues" evidence="1">
    <location>
        <begin position="241"/>
        <end position="250"/>
    </location>
</feature>
<keyword evidence="4" id="KW-1185">Reference proteome</keyword>
<dbReference type="RefSeq" id="WP_108954922.1">
    <property type="nucleotide sequence ID" value="NZ_BEVZ01000004.1"/>
</dbReference>
<feature type="compositionally biased region" description="Basic and acidic residues" evidence="1">
    <location>
        <begin position="132"/>
        <end position="146"/>
    </location>
</feature>
<keyword evidence="2" id="KW-0732">Signal</keyword>
<feature type="signal peptide" evidence="2">
    <location>
        <begin position="1"/>
        <end position="19"/>
    </location>
</feature>
<name>A0ABV2YL41_9ACTN</name>
<evidence type="ECO:0000313" key="3">
    <source>
        <dbReference type="EMBL" id="MEU3556443.1"/>
    </source>
</evidence>
<accession>A0ABV2YL41</accession>
<protein>
    <submittedName>
        <fullName evidence="3">DUF3558 domain-containing protein</fullName>
    </submittedName>
</protein>
<reference evidence="3 4" key="1">
    <citation type="submission" date="2024-06" db="EMBL/GenBank/DDBJ databases">
        <title>The Natural Products Discovery Center: Release of the First 8490 Sequenced Strains for Exploring Actinobacteria Biosynthetic Diversity.</title>
        <authorList>
            <person name="Kalkreuter E."/>
            <person name="Kautsar S.A."/>
            <person name="Yang D."/>
            <person name="Bader C.D."/>
            <person name="Teijaro C.N."/>
            <person name="Fluegel L."/>
            <person name="Davis C.M."/>
            <person name="Simpson J.R."/>
            <person name="Lauterbach L."/>
            <person name="Steele A.D."/>
            <person name="Gui C."/>
            <person name="Meng S."/>
            <person name="Li G."/>
            <person name="Viehrig K."/>
            <person name="Ye F."/>
            <person name="Su P."/>
            <person name="Kiefer A.F."/>
            <person name="Nichols A."/>
            <person name="Cepeda A.J."/>
            <person name="Yan W."/>
            <person name="Fan B."/>
            <person name="Jiang Y."/>
            <person name="Adhikari A."/>
            <person name="Zheng C.-J."/>
            <person name="Schuster L."/>
            <person name="Cowan T.M."/>
            <person name="Smanski M.J."/>
            <person name="Chevrette M.G."/>
            <person name="De Carvalho L.P.S."/>
            <person name="Shen B."/>
        </authorList>
    </citation>
    <scope>NUCLEOTIDE SEQUENCE [LARGE SCALE GENOMIC DNA]</scope>
    <source>
        <strain evidence="3 4">NPDC038104</strain>
    </source>
</reference>
<feature type="chain" id="PRO_5046003964" evidence="2">
    <location>
        <begin position="20"/>
        <end position="301"/>
    </location>
</feature>
<feature type="region of interest" description="Disordered" evidence="1">
    <location>
        <begin position="22"/>
        <end position="65"/>
    </location>
</feature>
<feature type="compositionally biased region" description="Low complexity" evidence="1">
    <location>
        <begin position="147"/>
        <end position="178"/>
    </location>
</feature>
<evidence type="ECO:0000256" key="2">
    <source>
        <dbReference type="SAM" id="SignalP"/>
    </source>
</evidence>
<feature type="compositionally biased region" description="Low complexity" evidence="1">
    <location>
        <begin position="199"/>
        <end position="225"/>
    </location>
</feature>
<feature type="region of interest" description="Disordered" evidence="1">
    <location>
        <begin position="124"/>
        <end position="250"/>
    </location>
</feature>
<dbReference type="PROSITE" id="PS51257">
    <property type="entry name" value="PROKAR_LIPOPROTEIN"/>
    <property type="match status" value="1"/>
</dbReference>